<comment type="caution">
    <text evidence="1">The sequence shown here is derived from an EMBL/GenBank/DDBJ whole genome shotgun (WGS) entry which is preliminary data.</text>
</comment>
<dbReference type="EMBL" id="JAQQWM010000009">
    <property type="protein sequence ID" value="KAK8046982.1"/>
    <property type="molecule type" value="Genomic_DNA"/>
</dbReference>
<accession>A0ABR1TK62</accession>
<reference evidence="1 2" key="1">
    <citation type="submission" date="2023-01" db="EMBL/GenBank/DDBJ databases">
        <title>Analysis of 21 Apiospora genomes using comparative genomics revels a genus with tremendous synthesis potential of carbohydrate active enzymes and secondary metabolites.</title>
        <authorList>
            <person name="Sorensen T."/>
        </authorList>
    </citation>
    <scope>NUCLEOTIDE SEQUENCE [LARGE SCALE GENOMIC DNA]</scope>
    <source>
        <strain evidence="1 2">CBS 83171</strain>
    </source>
</reference>
<evidence type="ECO:0000313" key="1">
    <source>
        <dbReference type="EMBL" id="KAK8046982.1"/>
    </source>
</evidence>
<name>A0ABR1TK62_9PEZI</name>
<dbReference type="Proteomes" id="UP001446871">
    <property type="component" value="Unassembled WGS sequence"/>
</dbReference>
<gene>
    <name evidence="1" type="ORF">PG996_015046</name>
</gene>
<evidence type="ECO:0000313" key="2">
    <source>
        <dbReference type="Proteomes" id="UP001446871"/>
    </source>
</evidence>
<organism evidence="1 2">
    <name type="scientific">Apiospora saccharicola</name>
    <dbReference type="NCBI Taxonomy" id="335842"/>
    <lineage>
        <taxon>Eukaryota</taxon>
        <taxon>Fungi</taxon>
        <taxon>Dikarya</taxon>
        <taxon>Ascomycota</taxon>
        <taxon>Pezizomycotina</taxon>
        <taxon>Sordariomycetes</taxon>
        <taxon>Xylariomycetidae</taxon>
        <taxon>Amphisphaeriales</taxon>
        <taxon>Apiosporaceae</taxon>
        <taxon>Apiospora</taxon>
    </lineage>
</organism>
<keyword evidence="2" id="KW-1185">Reference proteome</keyword>
<sequence length="97" mass="10793">MLDSLSLSIQLVENWFTLVDDDAQKAGSFWDVGWGRRLRKRARDAQVGDSAKYAHLGSGYIPALSYPETPGTSFYRADPKLRANRPPNQVALISTPL</sequence>
<proteinExistence type="predicted"/>
<protein>
    <submittedName>
        <fullName evidence="1">Uncharacterized protein</fullName>
    </submittedName>
</protein>